<evidence type="ECO:0000313" key="3">
    <source>
        <dbReference type="Proteomes" id="UP000321577"/>
    </source>
</evidence>
<feature type="region of interest" description="Disordered" evidence="1">
    <location>
        <begin position="52"/>
        <end position="72"/>
    </location>
</feature>
<evidence type="ECO:0000313" key="2">
    <source>
        <dbReference type="EMBL" id="GEP46046.1"/>
    </source>
</evidence>
<dbReference type="RefSeq" id="WP_146855554.1">
    <property type="nucleotide sequence ID" value="NZ_BKAG01000068.1"/>
</dbReference>
<evidence type="ECO:0000256" key="1">
    <source>
        <dbReference type="SAM" id="MobiDB-lite"/>
    </source>
</evidence>
<keyword evidence="3" id="KW-1185">Reference proteome</keyword>
<dbReference type="AlphaFoldDB" id="A0A512MH53"/>
<protein>
    <submittedName>
        <fullName evidence="2">Uncharacterized protein</fullName>
    </submittedName>
</protein>
<name>A0A512MH53_9BACT</name>
<dbReference type="OrthoDB" id="196502at2"/>
<gene>
    <name evidence="2" type="ORF">BGE01nite_53370</name>
</gene>
<comment type="caution">
    <text evidence="2">The sequence shown here is derived from an EMBL/GenBank/DDBJ whole genome shotgun (WGS) entry which is preliminary data.</text>
</comment>
<dbReference type="EMBL" id="BKAG01000068">
    <property type="protein sequence ID" value="GEP46046.1"/>
    <property type="molecule type" value="Genomic_DNA"/>
</dbReference>
<proteinExistence type="predicted"/>
<accession>A0A512MH53</accession>
<dbReference type="Proteomes" id="UP000321577">
    <property type="component" value="Unassembled WGS sequence"/>
</dbReference>
<reference evidence="2 3" key="1">
    <citation type="submission" date="2019-07" db="EMBL/GenBank/DDBJ databases">
        <title>Whole genome shotgun sequence of Brevifollis gellanilyticus NBRC 108608.</title>
        <authorList>
            <person name="Hosoyama A."/>
            <person name="Uohara A."/>
            <person name="Ohji S."/>
            <person name="Ichikawa N."/>
        </authorList>
    </citation>
    <scope>NUCLEOTIDE SEQUENCE [LARGE SCALE GENOMIC DNA]</scope>
    <source>
        <strain evidence="2 3">NBRC 108608</strain>
    </source>
</reference>
<organism evidence="2 3">
    <name type="scientific">Brevifollis gellanilyticus</name>
    <dbReference type="NCBI Taxonomy" id="748831"/>
    <lineage>
        <taxon>Bacteria</taxon>
        <taxon>Pseudomonadati</taxon>
        <taxon>Verrucomicrobiota</taxon>
        <taxon>Verrucomicrobiia</taxon>
        <taxon>Verrucomicrobiales</taxon>
        <taxon>Verrucomicrobiaceae</taxon>
    </lineage>
</organism>
<sequence>MTPSKLKASPERTWTWDQWQAGRAERRRLGNLVAPKNIRRTKSERDEYLRETYGGERGPRFNKPFDPSADEA</sequence>